<dbReference type="EMBL" id="ML994632">
    <property type="protein sequence ID" value="KAF2185903.1"/>
    <property type="molecule type" value="Genomic_DNA"/>
</dbReference>
<dbReference type="InterPro" id="IPR050425">
    <property type="entry name" value="NAD(P)_dehydrat-like"/>
</dbReference>
<accession>A0A6A6E414</accession>
<dbReference type="Pfam" id="PF01370">
    <property type="entry name" value="Epimerase"/>
    <property type="match status" value="1"/>
</dbReference>
<dbReference type="Gene3D" id="3.40.50.720">
    <property type="entry name" value="NAD(P)-binding Rossmann-like Domain"/>
    <property type="match status" value="1"/>
</dbReference>
<name>A0A6A6E414_9PEZI</name>
<keyword evidence="5" id="KW-1185">Reference proteome</keyword>
<gene>
    <name evidence="4" type="ORF">K469DRAFT_707581</name>
</gene>
<dbReference type="GO" id="GO:0016616">
    <property type="term" value="F:oxidoreductase activity, acting on the CH-OH group of donors, NAD or NADP as acceptor"/>
    <property type="evidence" value="ECO:0007669"/>
    <property type="project" value="TreeGrafter"/>
</dbReference>
<dbReference type="InterPro" id="IPR001509">
    <property type="entry name" value="Epimerase_deHydtase"/>
</dbReference>
<keyword evidence="1" id="KW-0560">Oxidoreductase</keyword>
<dbReference type="PANTHER" id="PTHR10366">
    <property type="entry name" value="NAD DEPENDENT EPIMERASE/DEHYDRATASE"/>
    <property type="match status" value="1"/>
</dbReference>
<dbReference type="InterPro" id="IPR036291">
    <property type="entry name" value="NAD(P)-bd_dom_sf"/>
</dbReference>
<evidence type="ECO:0000313" key="4">
    <source>
        <dbReference type="EMBL" id="KAF2185903.1"/>
    </source>
</evidence>
<dbReference type="Proteomes" id="UP000800200">
    <property type="component" value="Unassembled WGS sequence"/>
</dbReference>
<evidence type="ECO:0000256" key="2">
    <source>
        <dbReference type="ARBA" id="ARBA00023445"/>
    </source>
</evidence>
<sequence>MATLPPGGLVLITGANGYIAGVTVQKLLDLGYSVRGTVRSVEKHKWMLSHYGPNFSLIEVPEMSADNAFDKAVEGVDGIAHIASMVEFNPDPHAIIPGAIKSAVTILEAAAKEPKVKSVVYTSSQAACVMLEPGKPYAITPGSWNDASLKLAWEPSEEQTFGRGIINYMAAKTGAEQASFKWVDEHKPHFTFNSVVPNCNFGTVIAPTHTGFPTSAGLVKLLFYGNTMGAGLIPPEWYVDVEDSALLHVAALTQPDVKNERIFAFGERFTWNQILGLFRKFCPDRTFLKDIEEPPADRGTVTNERAAELLKRLGKPNGFSTLEEGIQKAVKSIVAVEGLELPKSELEKQAEQMVLQAK</sequence>
<comment type="similarity">
    <text evidence="2">Belongs to the NAD(P)-dependent epimerase/dehydratase family. Dihydroflavonol-4-reductase subfamily.</text>
</comment>
<evidence type="ECO:0000259" key="3">
    <source>
        <dbReference type="Pfam" id="PF01370"/>
    </source>
</evidence>
<dbReference type="SUPFAM" id="SSF51735">
    <property type="entry name" value="NAD(P)-binding Rossmann-fold domains"/>
    <property type="match status" value="1"/>
</dbReference>
<dbReference type="PANTHER" id="PTHR10366:SF562">
    <property type="entry name" value="ALDEHYDE REDUCTASE II (AFU_ORTHOLOGUE AFUA_1G11360)"/>
    <property type="match status" value="1"/>
</dbReference>
<proteinExistence type="inferred from homology"/>
<evidence type="ECO:0000313" key="5">
    <source>
        <dbReference type="Proteomes" id="UP000800200"/>
    </source>
</evidence>
<evidence type="ECO:0000256" key="1">
    <source>
        <dbReference type="ARBA" id="ARBA00023002"/>
    </source>
</evidence>
<reference evidence="4" key="1">
    <citation type="journal article" date="2020" name="Stud. Mycol.">
        <title>101 Dothideomycetes genomes: a test case for predicting lifestyles and emergence of pathogens.</title>
        <authorList>
            <person name="Haridas S."/>
            <person name="Albert R."/>
            <person name="Binder M."/>
            <person name="Bloem J."/>
            <person name="Labutti K."/>
            <person name="Salamov A."/>
            <person name="Andreopoulos B."/>
            <person name="Baker S."/>
            <person name="Barry K."/>
            <person name="Bills G."/>
            <person name="Bluhm B."/>
            <person name="Cannon C."/>
            <person name="Castanera R."/>
            <person name="Culley D."/>
            <person name="Daum C."/>
            <person name="Ezra D."/>
            <person name="Gonzalez J."/>
            <person name="Henrissat B."/>
            <person name="Kuo A."/>
            <person name="Liang C."/>
            <person name="Lipzen A."/>
            <person name="Lutzoni F."/>
            <person name="Magnuson J."/>
            <person name="Mondo S."/>
            <person name="Nolan M."/>
            <person name="Ohm R."/>
            <person name="Pangilinan J."/>
            <person name="Park H.-J."/>
            <person name="Ramirez L."/>
            <person name="Alfaro M."/>
            <person name="Sun H."/>
            <person name="Tritt A."/>
            <person name="Yoshinaga Y."/>
            <person name="Zwiers L.-H."/>
            <person name="Turgeon B."/>
            <person name="Goodwin S."/>
            <person name="Spatafora J."/>
            <person name="Crous P."/>
            <person name="Grigoriev I."/>
        </authorList>
    </citation>
    <scope>NUCLEOTIDE SEQUENCE</scope>
    <source>
        <strain evidence="4">CBS 207.26</strain>
    </source>
</reference>
<protein>
    <submittedName>
        <fullName evidence="4">NAD(P)-binding protein</fullName>
    </submittedName>
</protein>
<dbReference type="AlphaFoldDB" id="A0A6A6E414"/>
<organism evidence="4 5">
    <name type="scientific">Zopfia rhizophila CBS 207.26</name>
    <dbReference type="NCBI Taxonomy" id="1314779"/>
    <lineage>
        <taxon>Eukaryota</taxon>
        <taxon>Fungi</taxon>
        <taxon>Dikarya</taxon>
        <taxon>Ascomycota</taxon>
        <taxon>Pezizomycotina</taxon>
        <taxon>Dothideomycetes</taxon>
        <taxon>Dothideomycetes incertae sedis</taxon>
        <taxon>Zopfiaceae</taxon>
        <taxon>Zopfia</taxon>
    </lineage>
</organism>
<dbReference type="OrthoDB" id="2735536at2759"/>
<feature type="domain" description="NAD-dependent epimerase/dehydratase" evidence="3">
    <location>
        <begin position="10"/>
        <end position="127"/>
    </location>
</feature>